<dbReference type="SUPFAM" id="SSF48452">
    <property type="entry name" value="TPR-like"/>
    <property type="match status" value="1"/>
</dbReference>
<dbReference type="InterPro" id="IPR003646">
    <property type="entry name" value="SH3-like_bac-type"/>
</dbReference>
<keyword evidence="2" id="KW-0812">Transmembrane</keyword>
<comment type="caution">
    <text evidence="4">The sequence shown here is derived from an EMBL/GenBank/DDBJ whole genome shotgun (WGS) entry which is preliminary data.</text>
</comment>
<accession>A0A840UVH6</accession>
<dbReference type="AlphaFoldDB" id="A0A840UVH6"/>
<keyword evidence="2" id="KW-0472">Membrane</keyword>
<evidence type="ECO:0000259" key="3">
    <source>
        <dbReference type="PROSITE" id="PS51781"/>
    </source>
</evidence>
<reference evidence="4 5" key="1">
    <citation type="submission" date="2020-08" db="EMBL/GenBank/DDBJ databases">
        <title>Genomic Encyclopedia of Type Strains, Phase IV (KMG-IV): sequencing the most valuable type-strain genomes for metagenomic binning, comparative biology and taxonomic classification.</title>
        <authorList>
            <person name="Goeker M."/>
        </authorList>
    </citation>
    <scope>NUCLEOTIDE SEQUENCE [LARGE SCALE GENOMIC DNA]</scope>
    <source>
        <strain evidence="4 5">YC6886</strain>
    </source>
</reference>
<keyword evidence="5" id="KW-1185">Reference proteome</keyword>
<feature type="domain" description="SH3b" evidence="3">
    <location>
        <begin position="728"/>
        <end position="791"/>
    </location>
</feature>
<dbReference type="PANTHER" id="PTHR40940">
    <property type="entry name" value="PROTEIN BATD-RELATED"/>
    <property type="match status" value="1"/>
</dbReference>
<dbReference type="PROSITE" id="PS51781">
    <property type="entry name" value="SH3B"/>
    <property type="match status" value="1"/>
</dbReference>
<name>A0A840UVH6_9BACT</name>
<dbReference type="InterPro" id="IPR011990">
    <property type="entry name" value="TPR-like_helical_dom_sf"/>
</dbReference>
<dbReference type="PANTHER" id="PTHR40940:SF2">
    <property type="entry name" value="BATD"/>
    <property type="match status" value="1"/>
</dbReference>
<dbReference type="Gene3D" id="2.30.30.40">
    <property type="entry name" value="SH3 Domains"/>
    <property type="match status" value="1"/>
</dbReference>
<evidence type="ECO:0000256" key="1">
    <source>
        <dbReference type="SAM" id="MobiDB-lite"/>
    </source>
</evidence>
<dbReference type="RefSeq" id="WP_184014616.1">
    <property type="nucleotide sequence ID" value="NZ_JACHFD010000001.1"/>
</dbReference>
<feature type="compositionally biased region" description="Basic and acidic residues" evidence="1">
    <location>
        <begin position="460"/>
        <end position="471"/>
    </location>
</feature>
<proteinExistence type="predicted"/>
<feature type="transmembrane region" description="Helical" evidence="2">
    <location>
        <begin position="693"/>
        <end position="714"/>
    </location>
</feature>
<feature type="region of interest" description="Disordered" evidence="1">
    <location>
        <begin position="316"/>
        <end position="337"/>
    </location>
</feature>
<evidence type="ECO:0000313" key="4">
    <source>
        <dbReference type="EMBL" id="MBB5349792.1"/>
    </source>
</evidence>
<evidence type="ECO:0000256" key="2">
    <source>
        <dbReference type="SAM" id="Phobius"/>
    </source>
</evidence>
<dbReference type="EMBL" id="JACHFD010000001">
    <property type="protein sequence ID" value="MBB5349792.1"/>
    <property type="molecule type" value="Genomic_DNA"/>
</dbReference>
<feature type="region of interest" description="Disordered" evidence="1">
    <location>
        <begin position="785"/>
        <end position="812"/>
    </location>
</feature>
<feature type="transmembrane region" description="Helical" evidence="2">
    <location>
        <begin position="665"/>
        <end position="686"/>
    </location>
</feature>
<protein>
    <recommendedName>
        <fullName evidence="3">SH3b domain-containing protein</fullName>
    </recommendedName>
</protein>
<keyword evidence="2" id="KW-1133">Transmembrane helix</keyword>
<gene>
    <name evidence="4" type="ORF">HNR46_000013</name>
</gene>
<dbReference type="Proteomes" id="UP000557717">
    <property type="component" value="Unassembled WGS sequence"/>
</dbReference>
<sequence>MMRSLTYLWLLWMLPFAAALGEPIRATLSSQFLVRGEQAVLQYPLPRGVDPRSAIEPPTVDGVTIRQVGYTALPNREFRRTNEYAFRFQIVSYQPGNYTIPPARIDTGQGIVETEEISFQVIRETDLSWDSADTGQGTFRYSAAFHTTEDSPYVNEVIPVELKIYLPDTEQIEDWGVPEFERNGVAAWRFEPRPEVSRVELPGGRFFAISYPSTLSPLRGGQVSLGPSTLRLITVQTSLNRFSEARYQPVNLSIPPIELNARPLPKDAPEGFTNAVGQFAMDVSAMETEVREGDPVTLSLSLSGWGNLDSLDPPTLQEPDGWKVYPPSRVQSPERRERSGTTIFRQFLRPERMSERVPPFRFVYFDPEAEEFRTLISESIPLEVFPSTQAPALGSAVPPAQPMPLEEMTDILGILPTTGTSPAAWPKSLSSAWQWIPLALVLGLVIRIFQLHLMPRVKPDPDRQARQKDLRQVSASPGDPREFYRRAGAFVEKWLGDSPDPLPREVLVTRDEICFTKEVPSSSLPSRDRQRILRGLRKLALPLLMAGVLWGTASDVRAEETSSPPPSPTAEQAFQDSRFSEAADLWLNSAPWDQLSADTLYNIGDASYRLGSPGEAALYWRRALLKDDRHAEARQNLRFLERKFGSITLRRPDYQYSLSKLSQAAWKNTIFVGAWLGVLGCLIFPATRTGSKLRIAGVIALASAPLLATVGWLGNHYYPDDALFAEARQQGVIIADRAEVRTDAARNAPLVIEAPAGSLCRLLHTTGDWSYVAFTNETRGWVPSGQVSPVVVDERPEAPSRPSLQAPGDKNA</sequence>
<feature type="region of interest" description="Disordered" evidence="1">
    <location>
        <begin position="460"/>
        <end position="479"/>
    </location>
</feature>
<organism evidence="4 5">
    <name type="scientific">Haloferula luteola</name>
    <dbReference type="NCBI Taxonomy" id="595692"/>
    <lineage>
        <taxon>Bacteria</taxon>
        <taxon>Pseudomonadati</taxon>
        <taxon>Verrucomicrobiota</taxon>
        <taxon>Verrucomicrobiia</taxon>
        <taxon>Verrucomicrobiales</taxon>
        <taxon>Verrucomicrobiaceae</taxon>
        <taxon>Haloferula</taxon>
    </lineage>
</organism>
<dbReference type="Gene3D" id="1.25.40.10">
    <property type="entry name" value="Tetratricopeptide repeat domain"/>
    <property type="match status" value="1"/>
</dbReference>
<evidence type="ECO:0000313" key="5">
    <source>
        <dbReference type="Proteomes" id="UP000557717"/>
    </source>
</evidence>
<dbReference type="InterPro" id="IPR025738">
    <property type="entry name" value="BatD"/>
</dbReference>